<evidence type="ECO:0000256" key="4">
    <source>
        <dbReference type="ARBA" id="ARBA00023002"/>
    </source>
</evidence>
<dbReference type="PANTHER" id="PTHR30524:SF0">
    <property type="entry name" value="ALTRONATE OXIDOREDUCTASE-RELATED"/>
    <property type="match status" value="1"/>
</dbReference>
<feature type="binding site" evidence="7">
    <location>
        <begin position="3"/>
        <end position="14"/>
    </location>
    <ligand>
        <name>NAD(+)</name>
        <dbReference type="ChEBI" id="CHEBI:57540"/>
    </ligand>
</feature>
<name>A0ABV6KL58_9BACI</name>
<feature type="domain" description="Mannitol dehydrogenase C-terminal" evidence="10">
    <location>
        <begin position="203"/>
        <end position="381"/>
    </location>
</feature>
<accession>A0ABV6KL58</accession>
<dbReference type="Proteomes" id="UP001589738">
    <property type="component" value="Unassembled WGS sequence"/>
</dbReference>
<evidence type="ECO:0000256" key="1">
    <source>
        <dbReference type="ARBA" id="ARBA00006541"/>
    </source>
</evidence>
<sequence length="386" mass="42790">MFALHFGAGNIGRGFIGLLLQQSGYEVCFADVNAEIVDLLNERKEYKVELANKEQTETTVTNISAINSAINSEFVEEAIVQADLITTAVGPNILAIIAPMIAKGLKKRAAISTKPLNIIACENMIGGSAFLKEKVYEHLTGEERNSFDSLYGFPNSAVDRIVPNQSNDDKLLVKVEPFFEWVIEQTAWVGEKPSIKGATLVDDLAPFIERKLFTVNTGHAAIAYVGSVYGFHPIAEAIQNEQVNQIVSGALQESGKVLVKKYGFSNEQHQAYIQKIIGRFKNEYIIDDVKRVGRSPLRKLGIHDRLFAPAIEYFNEFQEAPVNLCKVIAAALLFTSNDDQEALELQKSLKNDGVVAVLTRLTNLDPNHSIIQTVVEEYKQFQNQLS</sequence>
<dbReference type="Pfam" id="PF08125">
    <property type="entry name" value="Mannitol_dh_C"/>
    <property type="match status" value="1"/>
</dbReference>
<feature type="coiled-coil region" evidence="8">
    <location>
        <begin position="29"/>
        <end position="56"/>
    </location>
</feature>
<evidence type="ECO:0000259" key="10">
    <source>
        <dbReference type="Pfam" id="PF08125"/>
    </source>
</evidence>
<dbReference type="InterPro" id="IPR023027">
    <property type="entry name" value="Mannitol_DH_CS"/>
</dbReference>
<keyword evidence="12" id="KW-1185">Reference proteome</keyword>
<comment type="catalytic activity">
    <reaction evidence="6 7">
        <text>D-mannitol 1-phosphate + NAD(+) = beta-D-fructose 6-phosphate + NADH + H(+)</text>
        <dbReference type="Rhea" id="RHEA:19661"/>
        <dbReference type="ChEBI" id="CHEBI:15378"/>
        <dbReference type="ChEBI" id="CHEBI:57540"/>
        <dbReference type="ChEBI" id="CHEBI:57634"/>
        <dbReference type="ChEBI" id="CHEBI:57945"/>
        <dbReference type="ChEBI" id="CHEBI:61381"/>
        <dbReference type="EC" id="1.1.1.17"/>
    </reaction>
</comment>
<dbReference type="EMBL" id="JBHLUU010000010">
    <property type="protein sequence ID" value="MFC0474056.1"/>
    <property type="molecule type" value="Genomic_DNA"/>
</dbReference>
<dbReference type="NCBIfam" id="NF002650">
    <property type="entry name" value="PRK02318.2-2"/>
    <property type="match status" value="1"/>
</dbReference>
<dbReference type="NCBIfam" id="NF002647">
    <property type="entry name" value="PRK02318.1-3"/>
    <property type="match status" value="1"/>
</dbReference>
<dbReference type="SUPFAM" id="SSF51735">
    <property type="entry name" value="NAD(P)-binding Rossmann-fold domains"/>
    <property type="match status" value="1"/>
</dbReference>
<dbReference type="Pfam" id="PF01232">
    <property type="entry name" value="Mannitol_dh"/>
    <property type="match status" value="1"/>
</dbReference>
<dbReference type="InterPro" id="IPR036291">
    <property type="entry name" value="NAD(P)-bd_dom_sf"/>
</dbReference>
<dbReference type="NCBIfam" id="NF002652">
    <property type="entry name" value="PRK02318.2-5"/>
    <property type="match status" value="1"/>
</dbReference>
<keyword evidence="5 7" id="KW-0520">NAD</keyword>
<dbReference type="InterPro" id="IPR013328">
    <property type="entry name" value="6PGD_dom2"/>
</dbReference>
<dbReference type="RefSeq" id="WP_377057492.1">
    <property type="nucleotide sequence ID" value="NZ_JBHLUU010000010.1"/>
</dbReference>
<comment type="caution">
    <text evidence="11">The sequence shown here is derived from an EMBL/GenBank/DDBJ whole genome shotgun (WGS) entry which is preliminary data.</text>
</comment>
<evidence type="ECO:0000256" key="3">
    <source>
        <dbReference type="ARBA" id="ARBA00016219"/>
    </source>
</evidence>
<dbReference type="NCBIfam" id="NF002646">
    <property type="entry name" value="PRK02318.1-2"/>
    <property type="match status" value="1"/>
</dbReference>
<evidence type="ECO:0000256" key="2">
    <source>
        <dbReference type="ARBA" id="ARBA00012939"/>
    </source>
</evidence>
<dbReference type="InterPro" id="IPR013118">
    <property type="entry name" value="Mannitol_DH_C"/>
</dbReference>
<dbReference type="Gene3D" id="1.10.1040.10">
    <property type="entry name" value="N-(1-d-carboxylethyl)-l-norvaline Dehydrogenase, domain 2"/>
    <property type="match status" value="1"/>
</dbReference>
<evidence type="ECO:0000256" key="5">
    <source>
        <dbReference type="ARBA" id="ARBA00023027"/>
    </source>
</evidence>
<organism evidence="11 12">
    <name type="scientific">Robertmurraya beringensis</name>
    <dbReference type="NCBI Taxonomy" id="641660"/>
    <lineage>
        <taxon>Bacteria</taxon>
        <taxon>Bacillati</taxon>
        <taxon>Bacillota</taxon>
        <taxon>Bacilli</taxon>
        <taxon>Bacillales</taxon>
        <taxon>Bacillaceae</taxon>
        <taxon>Robertmurraya</taxon>
    </lineage>
</organism>
<evidence type="ECO:0000313" key="11">
    <source>
        <dbReference type="EMBL" id="MFC0474056.1"/>
    </source>
</evidence>
<dbReference type="PRINTS" id="PR00084">
    <property type="entry name" value="MTLDHDRGNASE"/>
</dbReference>
<dbReference type="NCBIfam" id="NF002649">
    <property type="entry name" value="PRK02318.2-1"/>
    <property type="match status" value="1"/>
</dbReference>
<evidence type="ECO:0000256" key="6">
    <source>
        <dbReference type="ARBA" id="ARBA00048615"/>
    </source>
</evidence>
<evidence type="ECO:0000259" key="9">
    <source>
        <dbReference type="Pfam" id="PF01232"/>
    </source>
</evidence>
<dbReference type="PROSITE" id="PS00974">
    <property type="entry name" value="MANNITOL_DHGENASE"/>
    <property type="match status" value="1"/>
</dbReference>
<evidence type="ECO:0000313" key="12">
    <source>
        <dbReference type="Proteomes" id="UP001589738"/>
    </source>
</evidence>
<dbReference type="InterPro" id="IPR000669">
    <property type="entry name" value="Mannitol_DH"/>
</dbReference>
<dbReference type="Gene3D" id="3.40.50.720">
    <property type="entry name" value="NAD(P)-binding Rossmann-like Domain"/>
    <property type="match status" value="1"/>
</dbReference>
<protein>
    <recommendedName>
        <fullName evidence="3 7">Mannitol-1-phosphate 5-dehydrogenase</fullName>
        <ecNumber evidence="2 7">1.1.1.17</ecNumber>
    </recommendedName>
</protein>
<evidence type="ECO:0000256" key="7">
    <source>
        <dbReference type="HAMAP-Rule" id="MF_00196"/>
    </source>
</evidence>
<keyword evidence="4 7" id="KW-0560">Oxidoreductase</keyword>
<feature type="domain" description="Mannitol dehydrogenase N-terminal" evidence="9">
    <location>
        <begin position="3"/>
        <end position="196"/>
    </location>
</feature>
<dbReference type="GO" id="GO:0008926">
    <property type="term" value="F:mannitol-1-phosphate 5-dehydrogenase activity"/>
    <property type="evidence" value="ECO:0007669"/>
    <property type="project" value="UniProtKB-EC"/>
</dbReference>
<dbReference type="PANTHER" id="PTHR30524">
    <property type="entry name" value="MANNITOL-1-PHOSPHATE 5-DEHYDROGENASE"/>
    <property type="match status" value="1"/>
</dbReference>
<reference evidence="11 12" key="1">
    <citation type="submission" date="2024-09" db="EMBL/GenBank/DDBJ databases">
        <authorList>
            <person name="Sun Q."/>
            <person name="Mori K."/>
        </authorList>
    </citation>
    <scope>NUCLEOTIDE SEQUENCE [LARGE SCALE GENOMIC DNA]</scope>
    <source>
        <strain evidence="11 12">CGMCC 1.9126</strain>
    </source>
</reference>
<dbReference type="HAMAP" id="MF_00196">
    <property type="entry name" value="Mannitol_dehydrog"/>
    <property type="match status" value="1"/>
</dbReference>
<gene>
    <name evidence="7" type="primary">mtlD</name>
    <name evidence="11" type="ORF">ACFFHF_01875</name>
</gene>
<dbReference type="EC" id="1.1.1.17" evidence="2 7"/>
<keyword evidence="8" id="KW-0175">Coiled coil</keyword>
<dbReference type="InterPro" id="IPR023028">
    <property type="entry name" value="Mannitol_1_phos_5_DH"/>
</dbReference>
<evidence type="ECO:0000256" key="8">
    <source>
        <dbReference type="SAM" id="Coils"/>
    </source>
</evidence>
<comment type="similarity">
    <text evidence="1 7">Belongs to the mannitol dehydrogenase family.</text>
</comment>
<dbReference type="InterPro" id="IPR008927">
    <property type="entry name" value="6-PGluconate_DH-like_C_sf"/>
</dbReference>
<dbReference type="SUPFAM" id="SSF48179">
    <property type="entry name" value="6-phosphogluconate dehydrogenase C-terminal domain-like"/>
    <property type="match status" value="1"/>
</dbReference>
<proteinExistence type="inferred from homology"/>
<dbReference type="InterPro" id="IPR013131">
    <property type="entry name" value="Mannitol_DH_N"/>
</dbReference>